<proteinExistence type="inferred from homology"/>
<dbReference type="Pfam" id="PF07927">
    <property type="entry name" value="HicA_toxin"/>
    <property type="match status" value="1"/>
</dbReference>
<dbReference type="OrthoDB" id="489997at2"/>
<dbReference type="InterPro" id="IPR038570">
    <property type="entry name" value="HicA_sf"/>
</dbReference>
<dbReference type="GO" id="GO:0004519">
    <property type="term" value="F:endonuclease activity"/>
    <property type="evidence" value="ECO:0007669"/>
    <property type="project" value="UniProtKB-KW"/>
</dbReference>
<keyword evidence="6" id="KW-0694">RNA-binding</keyword>
<dbReference type="GO" id="GO:0016787">
    <property type="term" value="F:hydrolase activity"/>
    <property type="evidence" value="ECO:0007669"/>
    <property type="project" value="UniProtKB-KW"/>
</dbReference>
<evidence type="ECO:0000313" key="9">
    <source>
        <dbReference type="Proteomes" id="UP000238634"/>
    </source>
</evidence>
<gene>
    <name evidence="8" type="ORF">C7B65_16920</name>
</gene>
<dbReference type="EMBL" id="PVWG01000021">
    <property type="protein sequence ID" value="PSB18030.1"/>
    <property type="molecule type" value="Genomic_DNA"/>
</dbReference>
<reference evidence="8 9" key="1">
    <citation type="submission" date="2018-02" db="EMBL/GenBank/DDBJ databases">
        <authorList>
            <person name="Cohen D.B."/>
            <person name="Kent A.D."/>
        </authorList>
    </citation>
    <scope>NUCLEOTIDE SEQUENCE [LARGE SCALE GENOMIC DNA]</scope>
    <source>
        <strain evidence="8 9">ULC007</strain>
    </source>
</reference>
<dbReference type="STRING" id="1920490.GCA_001895925_05164"/>
<organism evidence="8 9">
    <name type="scientific">Phormidesmis priestleyi ULC007</name>
    <dbReference type="NCBI Taxonomy" id="1920490"/>
    <lineage>
        <taxon>Bacteria</taxon>
        <taxon>Bacillati</taxon>
        <taxon>Cyanobacteriota</taxon>
        <taxon>Cyanophyceae</taxon>
        <taxon>Leptolyngbyales</taxon>
        <taxon>Leptolyngbyaceae</taxon>
        <taxon>Phormidesmis</taxon>
    </lineage>
</organism>
<evidence type="ECO:0000256" key="1">
    <source>
        <dbReference type="ARBA" id="ARBA00006620"/>
    </source>
</evidence>
<evidence type="ECO:0000256" key="6">
    <source>
        <dbReference type="ARBA" id="ARBA00022884"/>
    </source>
</evidence>
<keyword evidence="5" id="KW-0378">Hydrolase</keyword>
<evidence type="ECO:0000256" key="7">
    <source>
        <dbReference type="ARBA" id="ARBA00023016"/>
    </source>
</evidence>
<dbReference type="RefSeq" id="WP_073073558.1">
    <property type="nucleotide sequence ID" value="NZ_MPPI01000023.1"/>
</dbReference>
<keyword evidence="2" id="KW-1277">Toxin-antitoxin system</keyword>
<evidence type="ECO:0000256" key="4">
    <source>
        <dbReference type="ARBA" id="ARBA00022759"/>
    </source>
</evidence>
<accession>A0A2T1DC08</accession>
<comment type="caution">
    <text evidence="8">The sequence shown here is derived from an EMBL/GenBank/DDBJ whole genome shotgun (WGS) entry which is preliminary data.</text>
</comment>
<dbReference type="GO" id="GO:0003729">
    <property type="term" value="F:mRNA binding"/>
    <property type="evidence" value="ECO:0007669"/>
    <property type="project" value="InterPro"/>
</dbReference>
<evidence type="ECO:0000313" key="8">
    <source>
        <dbReference type="EMBL" id="PSB18030.1"/>
    </source>
</evidence>
<keyword evidence="7" id="KW-0346">Stress response</keyword>
<dbReference type="SUPFAM" id="SSF54786">
    <property type="entry name" value="YcfA/nrd intein domain"/>
    <property type="match status" value="1"/>
</dbReference>
<protein>
    <submittedName>
        <fullName evidence="8">Type II toxin-antitoxin system HicA family toxin</fullName>
    </submittedName>
</protein>
<dbReference type="InterPro" id="IPR012933">
    <property type="entry name" value="HicA_mRNA_interferase"/>
</dbReference>
<sequence>MPRKIRELKKILRRAGFDYRQAKGSHTVWFHPDWDGRIVIARKDGDDSPDYLEQQVKDALSELEKPQEGNE</sequence>
<dbReference type="AlphaFoldDB" id="A0A2T1DC08"/>
<evidence type="ECO:0000256" key="5">
    <source>
        <dbReference type="ARBA" id="ARBA00022801"/>
    </source>
</evidence>
<dbReference type="Proteomes" id="UP000238634">
    <property type="component" value="Unassembled WGS sequence"/>
</dbReference>
<keyword evidence="4" id="KW-0255">Endonuclease</keyword>
<evidence type="ECO:0000256" key="3">
    <source>
        <dbReference type="ARBA" id="ARBA00022722"/>
    </source>
</evidence>
<evidence type="ECO:0000256" key="2">
    <source>
        <dbReference type="ARBA" id="ARBA00022649"/>
    </source>
</evidence>
<reference evidence="8 9" key="2">
    <citation type="submission" date="2018-03" db="EMBL/GenBank/DDBJ databases">
        <title>The ancient ancestry and fast evolution of plastids.</title>
        <authorList>
            <person name="Moore K.R."/>
            <person name="Magnabosco C."/>
            <person name="Momper L."/>
            <person name="Gold D.A."/>
            <person name="Bosak T."/>
            <person name="Fournier G.P."/>
        </authorList>
    </citation>
    <scope>NUCLEOTIDE SEQUENCE [LARGE SCALE GENOMIC DNA]</scope>
    <source>
        <strain evidence="8 9">ULC007</strain>
    </source>
</reference>
<keyword evidence="3" id="KW-0540">Nuclease</keyword>
<comment type="similarity">
    <text evidence="1">Belongs to the HicA mRNA interferase family.</text>
</comment>
<dbReference type="Gene3D" id="3.30.920.30">
    <property type="entry name" value="Hypothetical protein"/>
    <property type="match status" value="1"/>
</dbReference>
<name>A0A2T1DC08_9CYAN</name>
<keyword evidence="9" id="KW-1185">Reference proteome</keyword>